<dbReference type="EMBL" id="KB932202">
    <property type="protein sequence ID" value="KCV72147.1"/>
    <property type="molecule type" value="Genomic_DNA"/>
</dbReference>
<dbReference type="RefSeq" id="XP_009493725.1">
    <property type="nucleotide sequence ID" value="XM_009495450.1"/>
</dbReference>
<keyword evidence="3" id="KW-1185">Reference proteome</keyword>
<evidence type="ECO:0000313" key="3">
    <source>
        <dbReference type="Proteomes" id="UP000030693"/>
    </source>
</evidence>
<protein>
    <submittedName>
        <fullName evidence="2">Uncharacterized protein</fullName>
    </submittedName>
</protein>
<reference evidence="2" key="1">
    <citation type="submission" date="2013-04" db="EMBL/GenBank/DDBJ databases">
        <title>The Genome Sequence of Fonticula alba ATCC 38817.</title>
        <authorList>
            <consortium name="The Broad Institute Genomics Platform"/>
            <person name="Russ C."/>
            <person name="Cuomo C."/>
            <person name="Burger G."/>
            <person name="Gray M.W."/>
            <person name="Holland P.W.H."/>
            <person name="King N."/>
            <person name="Lang F.B.F."/>
            <person name="Roger A.J."/>
            <person name="Ruiz-Trillo I."/>
            <person name="Brown M."/>
            <person name="Walker B."/>
            <person name="Young S."/>
            <person name="Zeng Q."/>
            <person name="Gargeya S."/>
            <person name="Fitzgerald M."/>
            <person name="Haas B."/>
            <person name="Abouelleil A."/>
            <person name="Allen A.W."/>
            <person name="Alvarado L."/>
            <person name="Arachchi H.M."/>
            <person name="Berlin A.M."/>
            <person name="Chapman S.B."/>
            <person name="Gainer-Dewar J."/>
            <person name="Goldberg J."/>
            <person name="Griggs A."/>
            <person name="Gujja S."/>
            <person name="Hansen M."/>
            <person name="Howarth C."/>
            <person name="Imamovic A."/>
            <person name="Ireland A."/>
            <person name="Larimer J."/>
            <person name="McCowan C."/>
            <person name="Murphy C."/>
            <person name="Pearson M."/>
            <person name="Poon T.W."/>
            <person name="Priest M."/>
            <person name="Roberts A."/>
            <person name="Saif S."/>
            <person name="Shea T."/>
            <person name="Sisk P."/>
            <person name="Sykes S."/>
            <person name="Wortman J."/>
            <person name="Nusbaum C."/>
            <person name="Birren B."/>
        </authorList>
    </citation>
    <scope>NUCLEOTIDE SEQUENCE [LARGE SCALE GENOMIC DNA]</scope>
    <source>
        <strain evidence="2">ATCC 38817</strain>
    </source>
</reference>
<organism evidence="2">
    <name type="scientific">Fonticula alba</name>
    <name type="common">Slime mold</name>
    <dbReference type="NCBI Taxonomy" id="691883"/>
    <lineage>
        <taxon>Eukaryota</taxon>
        <taxon>Rotosphaerida</taxon>
        <taxon>Fonticulaceae</taxon>
        <taxon>Fonticula</taxon>
    </lineage>
</organism>
<dbReference type="AlphaFoldDB" id="A0A058ZF90"/>
<sequence length="120" mass="13005">MDPIKALNWLALENSLQGFTPSFVSALLPSSIPLVPHPAGNQAYTIQAPQPLPTSSFPPPGAYSHPGLFSAKPPEYNDRDLGTLEYLCHRAASLWVAPSHNPSIPDSVRLLKDQPSRVQP</sequence>
<gene>
    <name evidence="2" type="ORF">H696_01551</name>
</gene>
<proteinExistence type="predicted"/>
<feature type="compositionally biased region" description="Basic and acidic residues" evidence="1">
    <location>
        <begin position="109"/>
        <end position="120"/>
    </location>
</feature>
<evidence type="ECO:0000313" key="2">
    <source>
        <dbReference type="EMBL" id="KCV72147.1"/>
    </source>
</evidence>
<accession>A0A058ZF90</accession>
<dbReference type="Proteomes" id="UP000030693">
    <property type="component" value="Unassembled WGS sequence"/>
</dbReference>
<evidence type="ECO:0000256" key="1">
    <source>
        <dbReference type="SAM" id="MobiDB-lite"/>
    </source>
</evidence>
<feature type="region of interest" description="Disordered" evidence="1">
    <location>
        <begin position="99"/>
        <end position="120"/>
    </location>
</feature>
<dbReference type="GeneID" id="20526276"/>
<name>A0A058ZF90_FONAL</name>